<keyword evidence="5 9" id="KW-0812">Transmembrane</keyword>
<dbReference type="PROSITE" id="PS50850">
    <property type="entry name" value="MFS"/>
    <property type="match status" value="1"/>
</dbReference>
<evidence type="ECO:0000256" key="4">
    <source>
        <dbReference type="ARBA" id="ARBA00022475"/>
    </source>
</evidence>
<dbReference type="Gene3D" id="1.20.1250.20">
    <property type="entry name" value="MFS general substrate transporter like domains"/>
    <property type="match status" value="2"/>
</dbReference>
<dbReference type="RefSeq" id="WP_080823532.1">
    <property type="nucleotide sequence ID" value="NZ_LT009720.1"/>
</dbReference>
<keyword evidence="8 9" id="KW-0472">Membrane</keyword>
<dbReference type="GO" id="GO:0005886">
    <property type="term" value="C:plasma membrane"/>
    <property type="evidence" value="ECO:0007669"/>
    <property type="project" value="UniProtKB-SubCell"/>
</dbReference>
<gene>
    <name evidence="11" type="ORF">AGR2A_pa60055</name>
</gene>
<evidence type="ECO:0000256" key="6">
    <source>
        <dbReference type="ARBA" id="ARBA00022847"/>
    </source>
</evidence>
<feature type="transmembrane region" description="Helical" evidence="9">
    <location>
        <begin position="412"/>
        <end position="432"/>
    </location>
</feature>
<dbReference type="PROSITE" id="PS00216">
    <property type="entry name" value="SUGAR_TRANSPORT_1"/>
    <property type="match status" value="1"/>
</dbReference>
<dbReference type="Proteomes" id="UP000191933">
    <property type="component" value="Unassembled WGS sequence"/>
</dbReference>
<feature type="transmembrane region" description="Helical" evidence="9">
    <location>
        <begin position="320"/>
        <end position="340"/>
    </location>
</feature>
<feature type="transmembrane region" description="Helical" evidence="9">
    <location>
        <begin position="42"/>
        <end position="60"/>
    </location>
</feature>
<feature type="transmembrane region" description="Helical" evidence="9">
    <location>
        <begin position="254"/>
        <end position="275"/>
    </location>
</feature>
<evidence type="ECO:0000256" key="5">
    <source>
        <dbReference type="ARBA" id="ARBA00022692"/>
    </source>
</evidence>
<keyword evidence="12" id="KW-1185">Reference proteome</keyword>
<evidence type="ECO:0000256" key="2">
    <source>
        <dbReference type="ARBA" id="ARBA00008240"/>
    </source>
</evidence>
<feature type="transmembrane region" description="Helical" evidence="9">
    <location>
        <begin position="295"/>
        <end position="313"/>
    </location>
</feature>
<evidence type="ECO:0000256" key="3">
    <source>
        <dbReference type="ARBA" id="ARBA00022448"/>
    </source>
</evidence>
<feature type="transmembrane region" description="Helical" evidence="9">
    <location>
        <begin position="126"/>
        <end position="145"/>
    </location>
</feature>
<dbReference type="InterPro" id="IPR036259">
    <property type="entry name" value="MFS_trans_sf"/>
</dbReference>
<protein>
    <submittedName>
        <fullName evidence="11">Transporter, major facilitator family protein</fullName>
    </submittedName>
</protein>
<dbReference type="FunFam" id="1.20.1250.20:FF:000001">
    <property type="entry name" value="Dicarboxylate MFS transporter"/>
    <property type="match status" value="1"/>
</dbReference>
<evidence type="ECO:0000259" key="10">
    <source>
        <dbReference type="PROSITE" id="PS50850"/>
    </source>
</evidence>
<organism evidence="11 12">
    <name type="scientific">Agrobacterium genomosp. 2 str. CFBP 5494</name>
    <dbReference type="NCBI Taxonomy" id="1183436"/>
    <lineage>
        <taxon>Bacteria</taxon>
        <taxon>Pseudomonadati</taxon>
        <taxon>Pseudomonadota</taxon>
        <taxon>Alphaproteobacteria</taxon>
        <taxon>Hyphomicrobiales</taxon>
        <taxon>Rhizobiaceae</taxon>
        <taxon>Rhizobium/Agrobacterium group</taxon>
        <taxon>Agrobacterium</taxon>
        <taxon>Agrobacterium tumefaciens complex</taxon>
    </lineage>
</organism>
<evidence type="ECO:0000256" key="9">
    <source>
        <dbReference type="SAM" id="Phobius"/>
    </source>
</evidence>
<dbReference type="InterPro" id="IPR020846">
    <property type="entry name" value="MFS_dom"/>
</dbReference>
<dbReference type="PANTHER" id="PTHR43528">
    <property type="entry name" value="ALPHA-KETOGLUTARATE PERMEASE"/>
    <property type="match status" value="1"/>
</dbReference>
<evidence type="ECO:0000256" key="8">
    <source>
        <dbReference type="ARBA" id="ARBA00023136"/>
    </source>
</evidence>
<accession>A0A9W5F383</accession>
<feature type="transmembrane region" description="Helical" evidence="9">
    <location>
        <begin position="102"/>
        <end position="120"/>
    </location>
</feature>
<dbReference type="InterPro" id="IPR005829">
    <property type="entry name" value="Sugar_transporter_CS"/>
</dbReference>
<comment type="subcellular location">
    <subcellularLocation>
        <location evidence="1">Cell membrane</location>
        <topology evidence="1">Multi-pass membrane protein</topology>
    </subcellularLocation>
</comment>
<evidence type="ECO:0000313" key="11">
    <source>
        <dbReference type="EMBL" id="CUX02533.1"/>
    </source>
</evidence>
<dbReference type="Pfam" id="PF07690">
    <property type="entry name" value="MFS_1"/>
    <property type="match status" value="1"/>
</dbReference>
<comment type="similarity">
    <text evidence="2">Belongs to the major facilitator superfamily. Metabolite:H+ Symporter (MHS) family (TC 2.A.1.6) family.</text>
</comment>
<comment type="caution">
    <text evidence="11">The sequence shown here is derived from an EMBL/GenBank/DDBJ whole genome shotgun (WGS) entry which is preliminary data.</text>
</comment>
<feature type="domain" description="Major facilitator superfamily (MFS) profile" evidence="10">
    <location>
        <begin position="30"/>
        <end position="435"/>
    </location>
</feature>
<feature type="transmembrane region" description="Helical" evidence="9">
    <location>
        <begin position="166"/>
        <end position="190"/>
    </location>
</feature>
<dbReference type="PANTHER" id="PTHR43528:SF1">
    <property type="entry name" value="ALPHA-KETOGLUTARATE PERMEASE"/>
    <property type="match status" value="1"/>
</dbReference>
<proteinExistence type="inferred from homology"/>
<feature type="transmembrane region" description="Helical" evidence="9">
    <location>
        <begin position="202"/>
        <end position="221"/>
    </location>
</feature>
<feature type="transmembrane region" description="Helical" evidence="9">
    <location>
        <begin position="66"/>
        <end position="90"/>
    </location>
</feature>
<evidence type="ECO:0000313" key="12">
    <source>
        <dbReference type="Proteomes" id="UP000191933"/>
    </source>
</evidence>
<dbReference type="InterPro" id="IPR051084">
    <property type="entry name" value="H+-coupled_symporters"/>
</dbReference>
<keyword evidence="6" id="KW-0769">Symport</keyword>
<dbReference type="SUPFAM" id="SSF103473">
    <property type="entry name" value="MFS general substrate transporter"/>
    <property type="match status" value="1"/>
</dbReference>
<keyword evidence="4" id="KW-1003">Cell membrane</keyword>
<sequence>MTTLQKKGNDMTTATYIRETKEPEQSRLRDLFAVNFGNTLEWFDWTIYTIFAPYFAIQFFPSTDPAAALLAALAVFAAGFLTRPLGGFVFGLYADKVGRKKSLTLAMLITAGGSLVIAASPTFESIGIFASVILLVARLAQGVSHGGEMGTSVTYLVERAPRNRRALFGSTSWVSVVFGTMLATITGLLISGNLERAQIEEWAWRIPFALGGILGLYGLYLRRRLTETDVFENIQAQHKASGGKTQALIRNWRGIATVFGLSAGGSIMFYTWLIYSPTYAQIARGLDPQSALTASLLAQCVFLIAIPLVGWLADKYGRRLFVILFGLGFIALTLYLDGLIDNTLGGLLTAMIIALLIVACLFGVNTAVWTEVFPTNIRATGVSGPLSLATAIFGGTAPYVNTYLSQTGHHQWFLFYLMGVAGITLLTGLLIPETKDLALDRRDTGLLRNDKTNLQ</sequence>
<reference evidence="11 12" key="1">
    <citation type="submission" date="2016-01" db="EMBL/GenBank/DDBJ databases">
        <authorList>
            <person name="Regsiter A."/>
            <person name="william w."/>
        </authorList>
    </citation>
    <scope>NUCLEOTIDE SEQUENCE [LARGE SCALE GENOMIC DNA]</scope>
    <source>
        <strain evidence="11 12">CFBP 5494</strain>
    </source>
</reference>
<evidence type="ECO:0000256" key="7">
    <source>
        <dbReference type="ARBA" id="ARBA00022989"/>
    </source>
</evidence>
<dbReference type="GO" id="GO:0015293">
    <property type="term" value="F:symporter activity"/>
    <property type="evidence" value="ECO:0007669"/>
    <property type="project" value="UniProtKB-KW"/>
</dbReference>
<feature type="transmembrane region" description="Helical" evidence="9">
    <location>
        <begin position="346"/>
        <end position="369"/>
    </location>
</feature>
<evidence type="ECO:0000256" key="1">
    <source>
        <dbReference type="ARBA" id="ARBA00004651"/>
    </source>
</evidence>
<keyword evidence="7 9" id="KW-1133">Transmembrane helix</keyword>
<name>A0A9W5F383_9HYPH</name>
<feature type="transmembrane region" description="Helical" evidence="9">
    <location>
        <begin position="381"/>
        <end position="400"/>
    </location>
</feature>
<dbReference type="EMBL" id="FBVY01000044">
    <property type="protein sequence ID" value="CUX02533.1"/>
    <property type="molecule type" value="Genomic_DNA"/>
</dbReference>
<dbReference type="AlphaFoldDB" id="A0A9W5F383"/>
<dbReference type="InterPro" id="IPR011701">
    <property type="entry name" value="MFS"/>
</dbReference>
<keyword evidence="3" id="KW-0813">Transport</keyword>